<dbReference type="Proteomes" id="UP001235849">
    <property type="component" value="Unassembled WGS sequence"/>
</dbReference>
<dbReference type="EMBL" id="JAQOSO010000003">
    <property type="protein sequence ID" value="MDJ1172660.1"/>
    <property type="molecule type" value="Genomic_DNA"/>
</dbReference>
<proteinExistence type="predicted"/>
<dbReference type="PROSITE" id="PS00409">
    <property type="entry name" value="PROKAR_NTER_METHYL"/>
    <property type="match status" value="1"/>
</dbReference>
<dbReference type="SUPFAM" id="SSF54523">
    <property type="entry name" value="Pili subunits"/>
    <property type="match status" value="1"/>
</dbReference>
<keyword evidence="2" id="KW-0488">Methylation</keyword>
<dbReference type="InterPro" id="IPR012902">
    <property type="entry name" value="N_methyl_site"/>
</dbReference>
<comment type="caution">
    <text evidence="7">The sequence shown here is derived from an EMBL/GenBank/DDBJ whole genome shotgun (WGS) entry which is preliminary data.</text>
</comment>
<evidence type="ECO:0000313" key="7">
    <source>
        <dbReference type="EMBL" id="MDJ1172660.1"/>
    </source>
</evidence>
<keyword evidence="4 6" id="KW-1133">Transmembrane helix</keyword>
<dbReference type="InterPro" id="IPR045584">
    <property type="entry name" value="Pilin-like"/>
</dbReference>
<keyword evidence="3 6" id="KW-0812">Transmembrane</keyword>
<comment type="subcellular location">
    <subcellularLocation>
        <location evidence="1">Membrane</location>
        <topology evidence="1">Single-pass membrane protein</topology>
    </subcellularLocation>
</comment>
<name>A0ABT7B0I9_9CYAN</name>
<dbReference type="InterPro" id="IPR031975">
    <property type="entry name" value="Pilin_GH"/>
</dbReference>
<dbReference type="PANTHER" id="PTHR30093">
    <property type="entry name" value="GENERAL SECRETION PATHWAY PROTEIN G"/>
    <property type="match status" value="1"/>
</dbReference>
<evidence type="ECO:0000313" key="8">
    <source>
        <dbReference type="Proteomes" id="UP001235849"/>
    </source>
</evidence>
<dbReference type="NCBIfam" id="TIGR02532">
    <property type="entry name" value="IV_pilin_GFxxxE"/>
    <property type="match status" value="1"/>
</dbReference>
<dbReference type="RefSeq" id="WP_283765042.1">
    <property type="nucleotide sequence ID" value="NZ_JAQOSO010000003.1"/>
</dbReference>
<dbReference type="Pfam" id="PF16734">
    <property type="entry name" value="Pilin_GH"/>
    <property type="match status" value="1"/>
</dbReference>
<evidence type="ECO:0000256" key="4">
    <source>
        <dbReference type="ARBA" id="ARBA00022989"/>
    </source>
</evidence>
<evidence type="ECO:0000256" key="3">
    <source>
        <dbReference type="ARBA" id="ARBA00022692"/>
    </source>
</evidence>
<dbReference type="PANTHER" id="PTHR30093:SF44">
    <property type="entry name" value="TYPE II SECRETION SYSTEM CORE PROTEIN G"/>
    <property type="match status" value="1"/>
</dbReference>
<gene>
    <name evidence="7" type="ORF">PMG25_00965</name>
</gene>
<sequence length="181" mass="19514">MKTEFRTKFLQHLIAKKEDEGFTLIELLVVIIIIGILSAIALPSFLNQANKAKQSESKQYVGSMNRQQQAYYLEKGGFSFDLGTLGLGIEEETENYIYGISTTTTTQANITENSTVTNYGAAKPTTLKSYIGGVAAVNLIDTSESTTLASLCEANDAGSQPIPLTFGTTAAPACPNNWSEL</sequence>
<evidence type="ECO:0000256" key="6">
    <source>
        <dbReference type="SAM" id="Phobius"/>
    </source>
</evidence>
<evidence type="ECO:0000256" key="2">
    <source>
        <dbReference type="ARBA" id="ARBA00022481"/>
    </source>
</evidence>
<reference evidence="7 8" key="1">
    <citation type="submission" date="2023-01" db="EMBL/GenBank/DDBJ databases">
        <title>Novel diversity within Roseofilum (Cyanobacteria; Desertifilaceae) from marine benthic mats with descriptions of four novel species.</title>
        <authorList>
            <person name="Wang Y."/>
            <person name="Berthold D.E."/>
            <person name="Hu J."/>
            <person name="Lefler F.W."/>
            <person name="Laughinghouse H.D. IV."/>
        </authorList>
    </citation>
    <scope>NUCLEOTIDE SEQUENCE [LARGE SCALE GENOMIC DNA]</scope>
    <source>
        <strain evidence="7 8">BLCC-M114</strain>
    </source>
</reference>
<protein>
    <submittedName>
        <fullName evidence="7">Type IV pilin-like G/H family protein</fullName>
    </submittedName>
</protein>
<organism evidence="7 8">
    <name type="scientific">Roseofilum capinflatum BLCC-M114</name>
    <dbReference type="NCBI Taxonomy" id="3022440"/>
    <lineage>
        <taxon>Bacteria</taxon>
        <taxon>Bacillati</taxon>
        <taxon>Cyanobacteriota</taxon>
        <taxon>Cyanophyceae</taxon>
        <taxon>Desertifilales</taxon>
        <taxon>Desertifilaceae</taxon>
        <taxon>Roseofilum</taxon>
        <taxon>Roseofilum capinflatum</taxon>
    </lineage>
</organism>
<accession>A0ABT7B0I9</accession>
<dbReference type="Gene3D" id="3.30.700.10">
    <property type="entry name" value="Glycoprotein, Type 4 Pilin"/>
    <property type="match status" value="1"/>
</dbReference>
<evidence type="ECO:0000256" key="5">
    <source>
        <dbReference type="ARBA" id="ARBA00023136"/>
    </source>
</evidence>
<dbReference type="Pfam" id="PF07963">
    <property type="entry name" value="N_methyl"/>
    <property type="match status" value="1"/>
</dbReference>
<evidence type="ECO:0000256" key="1">
    <source>
        <dbReference type="ARBA" id="ARBA00004167"/>
    </source>
</evidence>
<feature type="transmembrane region" description="Helical" evidence="6">
    <location>
        <begin position="21"/>
        <end position="46"/>
    </location>
</feature>
<keyword evidence="8" id="KW-1185">Reference proteome</keyword>
<keyword evidence="5 6" id="KW-0472">Membrane</keyword>